<keyword evidence="2" id="KW-0413">Isomerase</keyword>
<dbReference type="PANTHER" id="PTHR12110">
    <property type="entry name" value="HYDROXYPYRUVATE ISOMERASE"/>
    <property type="match status" value="1"/>
</dbReference>
<dbReference type="Pfam" id="PF01261">
    <property type="entry name" value="AP_endonuc_2"/>
    <property type="match status" value="1"/>
</dbReference>
<dbReference type="InterPro" id="IPR050312">
    <property type="entry name" value="IolE/XylAMocC-like"/>
</dbReference>
<dbReference type="AlphaFoldDB" id="A0A286RBQ6"/>
<dbReference type="GO" id="GO:0016853">
    <property type="term" value="F:isomerase activity"/>
    <property type="evidence" value="ECO:0007669"/>
    <property type="project" value="UniProtKB-KW"/>
</dbReference>
<evidence type="ECO:0000313" key="3">
    <source>
        <dbReference type="Proteomes" id="UP000215086"/>
    </source>
</evidence>
<dbReference type="RefSeq" id="WP_095414021.1">
    <property type="nucleotide sequence ID" value="NZ_CP018477.1"/>
</dbReference>
<evidence type="ECO:0000259" key="1">
    <source>
        <dbReference type="Pfam" id="PF01261"/>
    </source>
</evidence>
<dbReference type="Gene3D" id="3.20.20.150">
    <property type="entry name" value="Divalent-metal-dependent TIM barrel enzymes"/>
    <property type="match status" value="1"/>
</dbReference>
<organism evidence="2 3">
    <name type="scientific">Thermogutta terrifontis</name>
    <dbReference type="NCBI Taxonomy" id="1331910"/>
    <lineage>
        <taxon>Bacteria</taxon>
        <taxon>Pseudomonadati</taxon>
        <taxon>Planctomycetota</taxon>
        <taxon>Planctomycetia</taxon>
        <taxon>Pirellulales</taxon>
        <taxon>Thermoguttaceae</taxon>
        <taxon>Thermogutta</taxon>
    </lineage>
</organism>
<dbReference type="Proteomes" id="UP000215086">
    <property type="component" value="Chromosome"/>
</dbReference>
<evidence type="ECO:0000313" key="2">
    <source>
        <dbReference type="EMBL" id="ASV73414.1"/>
    </source>
</evidence>
<protein>
    <submittedName>
        <fullName evidence="2">Putative isomerase</fullName>
    </submittedName>
</protein>
<dbReference type="SUPFAM" id="SSF51658">
    <property type="entry name" value="Xylose isomerase-like"/>
    <property type="match status" value="1"/>
</dbReference>
<proteinExistence type="predicted"/>
<accession>A0A286RBQ6</accession>
<dbReference type="PANTHER" id="PTHR12110:SF52">
    <property type="entry name" value="XYLOSE ISOMERASE"/>
    <property type="match status" value="1"/>
</dbReference>
<dbReference type="InterPro" id="IPR013022">
    <property type="entry name" value="Xyl_isomerase-like_TIM-brl"/>
</dbReference>
<dbReference type="EMBL" id="CP018477">
    <property type="protein sequence ID" value="ASV73414.1"/>
    <property type="molecule type" value="Genomic_DNA"/>
</dbReference>
<gene>
    <name evidence="2" type="ORF">THTE_0812</name>
</gene>
<sequence length="301" mass="33842">MKLAYSSNAYTRFSFAETAARIASLGYEGLELLADVPHAWPLSLLPADVDRLRSILEEHRLQISNINAFMMRGVSDVRQPYWHPSWIEPEPFYRAIRRDHTLRALHLAADLGAPGIQTEPGGPLPPGMTRRHALRIFYDELMPCVELAEKLGVNLLIEPEPGLLIERFEQFLEFISWIDSPAVGLNFDIGHAFCVGEDPQDWVETMARWTRHYHIEDISAERVHHHLVPGEGAIDFAAVISAIKRTGYDGWITVELYPYIDNPDEAGRRAREVLLPLVVGDPAGGHCAEKTSQNPGNQGRP</sequence>
<reference evidence="2 3" key="1">
    <citation type="journal article" name="Front. Microbiol.">
        <title>Sugar Metabolism of the First Thermophilic Planctomycete Thermogutta terrifontis: Comparative Genomic and Transcriptomic Approaches.</title>
        <authorList>
            <person name="Elcheninov A.G."/>
            <person name="Menzel P."/>
            <person name="Gudbergsdottir S.R."/>
            <person name="Slesarev A.I."/>
            <person name="Kadnikov V.V."/>
            <person name="Krogh A."/>
            <person name="Bonch-Osmolovskaya E.A."/>
            <person name="Peng X."/>
            <person name="Kublanov I.V."/>
        </authorList>
    </citation>
    <scope>NUCLEOTIDE SEQUENCE [LARGE SCALE GENOMIC DNA]</scope>
    <source>
        <strain evidence="2 3">R1</strain>
    </source>
</reference>
<name>A0A286RBQ6_9BACT</name>
<dbReference type="OrthoDB" id="9779184at2"/>
<feature type="domain" description="Xylose isomerase-like TIM barrel" evidence="1">
    <location>
        <begin position="20"/>
        <end position="271"/>
    </location>
</feature>
<dbReference type="InterPro" id="IPR036237">
    <property type="entry name" value="Xyl_isomerase-like_sf"/>
</dbReference>
<dbReference type="KEGG" id="ttf:THTE_0812"/>
<keyword evidence="3" id="KW-1185">Reference proteome</keyword>